<dbReference type="GeneID" id="117652419"/>
<dbReference type="AlphaFoldDB" id="A0A6P9AAY3"/>
<protein>
    <submittedName>
        <fullName evidence="5 6">C-factor-like</fullName>
    </submittedName>
</protein>
<sequence>MSSVLITGSSRGLGLEFVKQLLAHPKAPSVLIAACRKPDNASELQSLAKAHSNLHVVQFDVNDFDSYDAFTQKVASIVGEKGLNVLINNAGIMKGKKDSLSDFNAKDMMDTLTTNYIAPVLLIKAMRPLLKLAADSNKNLPIGWSRAAAINITSYLGSLAENTFGTFLEYRESKAALNMAARSIAVELAPDNIFVLSMHPGWVQTDMGTSEAPLTKEDSISGMLKVFYSLKPEQHGTFVQWDGKVLPW</sequence>
<evidence type="ECO:0000313" key="4">
    <source>
        <dbReference type="Proteomes" id="UP000515158"/>
    </source>
</evidence>
<keyword evidence="4" id="KW-1185">Reference proteome</keyword>
<organism evidence="6">
    <name type="scientific">Thrips palmi</name>
    <name type="common">Melon thrips</name>
    <dbReference type="NCBI Taxonomy" id="161013"/>
    <lineage>
        <taxon>Eukaryota</taxon>
        <taxon>Metazoa</taxon>
        <taxon>Ecdysozoa</taxon>
        <taxon>Arthropoda</taxon>
        <taxon>Hexapoda</taxon>
        <taxon>Insecta</taxon>
        <taxon>Pterygota</taxon>
        <taxon>Neoptera</taxon>
        <taxon>Paraneoptera</taxon>
        <taxon>Thysanoptera</taxon>
        <taxon>Terebrantia</taxon>
        <taxon>Thripoidea</taxon>
        <taxon>Thripidae</taxon>
        <taxon>Thrips</taxon>
    </lineage>
</organism>
<dbReference type="GO" id="GO:0005737">
    <property type="term" value="C:cytoplasm"/>
    <property type="evidence" value="ECO:0007669"/>
    <property type="project" value="TreeGrafter"/>
</dbReference>
<dbReference type="PRINTS" id="PR00080">
    <property type="entry name" value="SDRFAMILY"/>
</dbReference>
<comment type="similarity">
    <text evidence="3">Belongs to the short-chain dehydrogenases/reductases (SDR) family.</text>
</comment>
<dbReference type="RefSeq" id="XP_034253205.1">
    <property type="nucleotide sequence ID" value="XM_034397314.1"/>
</dbReference>
<accession>A0A6P9AAY3</accession>
<keyword evidence="2" id="KW-0560">Oxidoreductase</keyword>
<dbReference type="Proteomes" id="UP000515158">
    <property type="component" value="Unplaced"/>
</dbReference>
<dbReference type="KEGG" id="tpal:117652419"/>
<dbReference type="SUPFAM" id="SSF51735">
    <property type="entry name" value="NAD(P)-binding Rossmann-fold domains"/>
    <property type="match status" value="1"/>
</dbReference>
<dbReference type="GO" id="GO:0016491">
    <property type="term" value="F:oxidoreductase activity"/>
    <property type="evidence" value="ECO:0007669"/>
    <property type="project" value="UniProtKB-KW"/>
</dbReference>
<dbReference type="PANTHER" id="PTHR43544:SF7">
    <property type="entry name" value="NADB-LER2"/>
    <property type="match status" value="1"/>
</dbReference>
<gene>
    <name evidence="5 6" type="primary">LOC117652419</name>
</gene>
<proteinExistence type="inferred from homology"/>
<dbReference type="InterPro" id="IPR002347">
    <property type="entry name" value="SDR_fam"/>
</dbReference>
<dbReference type="Pfam" id="PF00106">
    <property type="entry name" value="adh_short"/>
    <property type="match status" value="1"/>
</dbReference>
<dbReference type="RefSeq" id="XP_034253206.1">
    <property type="nucleotide sequence ID" value="XM_034397315.1"/>
</dbReference>
<dbReference type="InterPro" id="IPR051468">
    <property type="entry name" value="Fungal_SecMetab_SDRs"/>
</dbReference>
<evidence type="ECO:0000313" key="5">
    <source>
        <dbReference type="RefSeq" id="XP_034253205.1"/>
    </source>
</evidence>
<reference evidence="5 6" key="1">
    <citation type="submission" date="2025-04" db="UniProtKB">
        <authorList>
            <consortium name="RefSeq"/>
        </authorList>
    </citation>
    <scope>IDENTIFICATION</scope>
    <source>
        <tissue evidence="5 6">Total insect</tissue>
    </source>
</reference>
<evidence type="ECO:0000256" key="1">
    <source>
        <dbReference type="ARBA" id="ARBA00022857"/>
    </source>
</evidence>
<dbReference type="InterPro" id="IPR036291">
    <property type="entry name" value="NAD(P)-bd_dom_sf"/>
</dbReference>
<dbReference type="PANTHER" id="PTHR43544">
    <property type="entry name" value="SHORT-CHAIN DEHYDROGENASE/REDUCTASE"/>
    <property type="match status" value="1"/>
</dbReference>
<dbReference type="Gene3D" id="3.40.50.720">
    <property type="entry name" value="NAD(P)-binding Rossmann-like Domain"/>
    <property type="match status" value="1"/>
</dbReference>
<dbReference type="PRINTS" id="PR00081">
    <property type="entry name" value="GDHRDH"/>
</dbReference>
<evidence type="ECO:0000256" key="3">
    <source>
        <dbReference type="RuleBase" id="RU000363"/>
    </source>
</evidence>
<evidence type="ECO:0000313" key="6">
    <source>
        <dbReference type="RefSeq" id="XP_034253206.1"/>
    </source>
</evidence>
<evidence type="ECO:0000256" key="2">
    <source>
        <dbReference type="ARBA" id="ARBA00023002"/>
    </source>
</evidence>
<keyword evidence="1" id="KW-0521">NADP</keyword>
<dbReference type="CDD" id="cd05325">
    <property type="entry name" value="carb_red_sniffer_like_SDR_c"/>
    <property type="match status" value="1"/>
</dbReference>
<name>A0A6P9AAY3_THRPL</name>
<dbReference type="OrthoDB" id="5296at2759"/>